<evidence type="ECO:0000313" key="4">
    <source>
        <dbReference type="Proteomes" id="UP000703315"/>
    </source>
</evidence>
<proteinExistence type="inferred from homology"/>
<dbReference type="PANTHER" id="PTHR11461:SF211">
    <property type="entry name" value="GH10112P-RELATED"/>
    <property type="match status" value="1"/>
</dbReference>
<protein>
    <submittedName>
        <fullName evidence="3">Serpin family protein</fullName>
    </submittedName>
</protein>
<dbReference type="InterPro" id="IPR036186">
    <property type="entry name" value="Serpin_sf"/>
</dbReference>
<dbReference type="Gene3D" id="3.30.497.10">
    <property type="entry name" value="Antithrombin, subunit I, domain 2"/>
    <property type="match status" value="1"/>
</dbReference>
<dbReference type="SUPFAM" id="SSF56574">
    <property type="entry name" value="Serpins"/>
    <property type="match status" value="1"/>
</dbReference>
<dbReference type="Gene3D" id="2.30.39.10">
    <property type="entry name" value="Alpha-1-antitrypsin, domain 1"/>
    <property type="match status" value="1"/>
</dbReference>
<name>A0A921K6C3_9MICC</name>
<dbReference type="AlphaFoldDB" id="A0A921K6C3"/>
<evidence type="ECO:0000259" key="2">
    <source>
        <dbReference type="SMART" id="SM00093"/>
    </source>
</evidence>
<dbReference type="InterPro" id="IPR023796">
    <property type="entry name" value="Serpin_dom"/>
</dbReference>
<sequence length="385" mass="41763">MSLEEATSVDDVVRATTEIGAAALQFHDAEENVVLSPASIAMAFAMLAEGAEAEAAEELDGFLGASQDERTQAFSALQATLAQYDGDPASIHDEELPERPMVHMANHTVVRNDGDVKATYLDTLAKHYDAGVQEVDFSSDTAQRILDEWANHHTGGLIEESGVEPTEKTLMVLQNAILMAAAWAAPFETAQPGDFTLPGGKLIQTDIMEQIVTAQYTEYQNAQIVRLPYTESFAMDIVLPAEAQSARSLSAADWEQISQRLTRENATTQVDLSMPVMDLSSSRETTDLLRFLSDDQGLAQTLAGNSLDGIMESDLWIESVNHQAVLQVDEAGTVAAAVTEIGVAEISAPVVEDSVEMHVDRPFALRIVHTETEWPLFMAAVSDPR</sequence>
<dbReference type="Proteomes" id="UP000703315">
    <property type="component" value="Unassembled WGS sequence"/>
</dbReference>
<dbReference type="InterPro" id="IPR042185">
    <property type="entry name" value="Serpin_sf_2"/>
</dbReference>
<dbReference type="SMART" id="SM00093">
    <property type="entry name" value="SERPIN"/>
    <property type="match status" value="1"/>
</dbReference>
<dbReference type="InterPro" id="IPR000215">
    <property type="entry name" value="Serpin_fam"/>
</dbReference>
<dbReference type="PANTHER" id="PTHR11461">
    <property type="entry name" value="SERINE PROTEASE INHIBITOR, SERPIN"/>
    <property type="match status" value="1"/>
</dbReference>
<gene>
    <name evidence="3" type="ORF">K8V32_00255</name>
</gene>
<evidence type="ECO:0000256" key="1">
    <source>
        <dbReference type="RuleBase" id="RU000411"/>
    </source>
</evidence>
<reference evidence="3" key="2">
    <citation type="submission" date="2021-09" db="EMBL/GenBank/DDBJ databases">
        <authorList>
            <person name="Gilroy R."/>
        </authorList>
    </citation>
    <scope>NUCLEOTIDE SEQUENCE</scope>
    <source>
        <strain evidence="3">ChiHjej13B12-14962</strain>
    </source>
</reference>
<feature type="domain" description="Serpin" evidence="2">
    <location>
        <begin position="17"/>
        <end position="384"/>
    </location>
</feature>
<dbReference type="Pfam" id="PF00079">
    <property type="entry name" value="Serpin"/>
    <property type="match status" value="1"/>
</dbReference>
<comment type="caution">
    <text evidence="3">The sequence shown here is derived from an EMBL/GenBank/DDBJ whole genome shotgun (WGS) entry which is preliminary data.</text>
</comment>
<organism evidence="3 4">
    <name type="scientific">Enteractinococcus helveticum</name>
    <dbReference type="NCBI Taxonomy" id="1837282"/>
    <lineage>
        <taxon>Bacteria</taxon>
        <taxon>Bacillati</taxon>
        <taxon>Actinomycetota</taxon>
        <taxon>Actinomycetes</taxon>
        <taxon>Micrococcales</taxon>
        <taxon>Micrococcaceae</taxon>
    </lineage>
</organism>
<reference evidence="3" key="1">
    <citation type="journal article" date="2021" name="PeerJ">
        <title>Extensive microbial diversity within the chicken gut microbiome revealed by metagenomics and culture.</title>
        <authorList>
            <person name="Gilroy R."/>
            <person name="Ravi A."/>
            <person name="Getino M."/>
            <person name="Pursley I."/>
            <person name="Horton D.L."/>
            <person name="Alikhan N.F."/>
            <person name="Baker D."/>
            <person name="Gharbi K."/>
            <person name="Hall N."/>
            <person name="Watson M."/>
            <person name="Adriaenssens E.M."/>
            <person name="Foster-Nyarko E."/>
            <person name="Jarju S."/>
            <person name="Secka A."/>
            <person name="Antonio M."/>
            <person name="Oren A."/>
            <person name="Chaudhuri R.R."/>
            <person name="La Ragione R."/>
            <person name="Hildebrand F."/>
            <person name="Pallen M.J."/>
        </authorList>
    </citation>
    <scope>NUCLEOTIDE SEQUENCE</scope>
    <source>
        <strain evidence="3">ChiHjej13B12-14962</strain>
    </source>
</reference>
<accession>A0A921K6C3</accession>
<dbReference type="InterPro" id="IPR042178">
    <property type="entry name" value="Serpin_sf_1"/>
</dbReference>
<dbReference type="EMBL" id="DYXC01000005">
    <property type="protein sequence ID" value="HJF13222.1"/>
    <property type="molecule type" value="Genomic_DNA"/>
</dbReference>
<evidence type="ECO:0000313" key="3">
    <source>
        <dbReference type="EMBL" id="HJF13222.1"/>
    </source>
</evidence>
<comment type="similarity">
    <text evidence="1">Belongs to the serpin family.</text>
</comment>
<dbReference type="GO" id="GO:0004867">
    <property type="term" value="F:serine-type endopeptidase inhibitor activity"/>
    <property type="evidence" value="ECO:0007669"/>
    <property type="project" value="InterPro"/>
</dbReference>
<dbReference type="RefSeq" id="WP_303901165.1">
    <property type="nucleotide sequence ID" value="NZ_DYXC01000005.1"/>
</dbReference>
<dbReference type="GO" id="GO:0005615">
    <property type="term" value="C:extracellular space"/>
    <property type="evidence" value="ECO:0007669"/>
    <property type="project" value="InterPro"/>
</dbReference>